<gene>
    <name evidence="2" type="ORF">CORC01_00492</name>
</gene>
<feature type="region of interest" description="Disordered" evidence="1">
    <location>
        <begin position="1"/>
        <end position="65"/>
    </location>
</feature>
<proteinExistence type="predicted"/>
<dbReference type="AlphaFoldDB" id="A0A1G4BS01"/>
<reference evidence="2 3" key="1">
    <citation type="submission" date="2016-09" db="EMBL/GenBank/DDBJ databases">
        <authorList>
            <person name="Capua I."/>
            <person name="De Benedictis P."/>
            <person name="Joannis T."/>
            <person name="Lombin L.H."/>
            <person name="Cattoli G."/>
        </authorList>
    </citation>
    <scope>NUCLEOTIDE SEQUENCE [LARGE SCALE GENOMIC DNA]</scope>
    <source>
        <strain evidence="2 3">IMI 309357</strain>
    </source>
</reference>
<sequence>MNSTDSIRNGSTSSKSSHKHSTAESNNAVSQRRISDYEKSSGHSNMYHIHNHDASAKASKAYHQKRMAQTLTDFDERFGSPLSRHA</sequence>
<name>A0A1G4BS01_9PEZI</name>
<dbReference type="RefSeq" id="XP_022481288.1">
    <property type="nucleotide sequence ID" value="XM_022612149.1"/>
</dbReference>
<evidence type="ECO:0000313" key="2">
    <source>
        <dbReference type="EMBL" id="OHF04153.1"/>
    </source>
</evidence>
<feature type="compositionally biased region" description="Polar residues" evidence="1">
    <location>
        <begin position="23"/>
        <end position="32"/>
    </location>
</feature>
<feature type="compositionally biased region" description="Polar residues" evidence="1">
    <location>
        <begin position="1"/>
        <end position="10"/>
    </location>
</feature>
<accession>A0A1G4BS01</accession>
<evidence type="ECO:0000256" key="1">
    <source>
        <dbReference type="SAM" id="MobiDB-lite"/>
    </source>
</evidence>
<dbReference type="Proteomes" id="UP000176998">
    <property type="component" value="Unassembled WGS sequence"/>
</dbReference>
<comment type="caution">
    <text evidence="2">The sequence shown here is derived from an EMBL/GenBank/DDBJ whole genome shotgun (WGS) entry which is preliminary data.</text>
</comment>
<keyword evidence="3" id="KW-1185">Reference proteome</keyword>
<evidence type="ECO:0000313" key="3">
    <source>
        <dbReference type="Proteomes" id="UP000176998"/>
    </source>
</evidence>
<organism evidence="2 3">
    <name type="scientific">Colletotrichum orchidophilum</name>
    <dbReference type="NCBI Taxonomy" id="1209926"/>
    <lineage>
        <taxon>Eukaryota</taxon>
        <taxon>Fungi</taxon>
        <taxon>Dikarya</taxon>
        <taxon>Ascomycota</taxon>
        <taxon>Pezizomycotina</taxon>
        <taxon>Sordariomycetes</taxon>
        <taxon>Hypocreomycetidae</taxon>
        <taxon>Glomerellales</taxon>
        <taxon>Glomerellaceae</taxon>
        <taxon>Colletotrichum</taxon>
    </lineage>
</organism>
<dbReference type="EMBL" id="MJBS01000003">
    <property type="protein sequence ID" value="OHF04153.1"/>
    <property type="molecule type" value="Genomic_DNA"/>
</dbReference>
<dbReference type="GeneID" id="34553659"/>
<protein>
    <submittedName>
        <fullName evidence="2">Uncharacterized protein</fullName>
    </submittedName>
</protein>